<dbReference type="PANTHER" id="PTHR24408:SF58">
    <property type="entry name" value="TRANSCRIPTION FACTOR (TFIIIA), PUTATIVE (AFU_ORTHOLOGUE AFUA_1G05150)-RELATED"/>
    <property type="match status" value="1"/>
</dbReference>
<dbReference type="GO" id="GO:0043565">
    <property type="term" value="F:sequence-specific DNA binding"/>
    <property type="evidence" value="ECO:0007669"/>
    <property type="project" value="TreeGrafter"/>
</dbReference>
<protein>
    <recommendedName>
        <fullName evidence="7">C2H2-type domain-containing protein</fullName>
    </recommendedName>
</protein>
<name>A0A7R9H221_TIMCR</name>
<organism evidence="8">
    <name type="scientific">Timema cristinae</name>
    <name type="common">Walking stick</name>
    <dbReference type="NCBI Taxonomy" id="61476"/>
    <lineage>
        <taxon>Eukaryota</taxon>
        <taxon>Metazoa</taxon>
        <taxon>Ecdysozoa</taxon>
        <taxon>Arthropoda</taxon>
        <taxon>Hexapoda</taxon>
        <taxon>Insecta</taxon>
        <taxon>Pterygota</taxon>
        <taxon>Neoptera</taxon>
        <taxon>Polyneoptera</taxon>
        <taxon>Phasmatodea</taxon>
        <taxon>Timematodea</taxon>
        <taxon>Timematoidea</taxon>
        <taxon>Timematidae</taxon>
        <taxon>Timema</taxon>
    </lineage>
</organism>
<evidence type="ECO:0000256" key="5">
    <source>
        <dbReference type="PROSITE-ProRule" id="PRU00042"/>
    </source>
</evidence>
<dbReference type="GO" id="GO:0000981">
    <property type="term" value="F:DNA-binding transcription factor activity, RNA polymerase II-specific"/>
    <property type="evidence" value="ECO:0007669"/>
    <property type="project" value="TreeGrafter"/>
</dbReference>
<keyword evidence="6" id="KW-0175">Coiled coil</keyword>
<feature type="coiled-coil region" evidence="6">
    <location>
        <begin position="352"/>
        <end position="389"/>
    </location>
</feature>
<dbReference type="GO" id="GO:0005634">
    <property type="term" value="C:nucleus"/>
    <property type="evidence" value="ECO:0007669"/>
    <property type="project" value="TreeGrafter"/>
</dbReference>
<dbReference type="PANTHER" id="PTHR24408">
    <property type="entry name" value="ZINC FINGER PROTEIN"/>
    <property type="match status" value="1"/>
</dbReference>
<feature type="domain" description="C2H2-type" evidence="7">
    <location>
        <begin position="150"/>
        <end position="173"/>
    </location>
</feature>
<keyword evidence="2" id="KW-0677">Repeat</keyword>
<keyword evidence="4" id="KW-0862">Zinc</keyword>
<evidence type="ECO:0000256" key="3">
    <source>
        <dbReference type="ARBA" id="ARBA00022771"/>
    </source>
</evidence>
<feature type="domain" description="C2H2-type" evidence="7">
    <location>
        <begin position="122"/>
        <end position="149"/>
    </location>
</feature>
<evidence type="ECO:0000256" key="1">
    <source>
        <dbReference type="ARBA" id="ARBA00022723"/>
    </source>
</evidence>
<evidence type="ECO:0000256" key="2">
    <source>
        <dbReference type="ARBA" id="ARBA00022737"/>
    </source>
</evidence>
<dbReference type="InterPro" id="IPR013087">
    <property type="entry name" value="Znf_C2H2_type"/>
</dbReference>
<dbReference type="SUPFAM" id="SSF57667">
    <property type="entry name" value="beta-beta-alpha zinc fingers"/>
    <property type="match status" value="1"/>
</dbReference>
<gene>
    <name evidence="8" type="ORF">TCEB3V08_LOCUS8407</name>
</gene>
<sequence length="392" mass="43932">MVAKGISVLHSKKESDLFGVQLPGVGVHSQHQTSEKYMFEHTLGNVHMCVQSKAVIEHLHLPPTTKTTCAFILGKNLTCVQFSITKTFSEFVDEWQALAHLFWSWLSHSLITVLDDPSGPPVVSVSCGKRFTEYSSLYKHHMVHTQQKPYYCTVCARHYRQASTLTMHKRTAHNIVEADDGTDLVVGEAVFTLTNNINGSKKLKNIASNVNIYIPSIKNTHKQMKVSVFADTMAKYKFSNTNSFTIMEEGMDKSECNKVKDNAFTIKSIQSTLYTATTEQRQHDGGGWGAIGVVLRIERSVLSFSKDGNSLLTLDASDDSTELHNSEEQFIVIADPSHFAALQDRKVVAGVTNKLKSEINNLLLVIVNLERQVQQLTLENTRLREKEKKSRS</sequence>
<accession>A0A7R9H221</accession>
<evidence type="ECO:0000259" key="7">
    <source>
        <dbReference type="PROSITE" id="PS50157"/>
    </source>
</evidence>
<evidence type="ECO:0000256" key="4">
    <source>
        <dbReference type="ARBA" id="ARBA00022833"/>
    </source>
</evidence>
<proteinExistence type="predicted"/>
<dbReference type="AlphaFoldDB" id="A0A7R9H221"/>
<dbReference type="Gene3D" id="3.30.160.60">
    <property type="entry name" value="Classic Zinc Finger"/>
    <property type="match status" value="2"/>
</dbReference>
<dbReference type="GO" id="GO:0008270">
    <property type="term" value="F:zinc ion binding"/>
    <property type="evidence" value="ECO:0007669"/>
    <property type="project" value="UniProtKB-KW"/>
</dbReference>
<dbReference type="PROSITE" id="PS50157">
    <property type="entry name" value="ZINC_FINGER_C2H2_2"/>
    <property type="match status" value="2"/>
</dbReference>
<dbReference type="PROSITE" id="PS00028">
    <property type="entry name" value="ZINC_FINGER_C2H2_1"/>
    <property type="match status" value="1"/>
</dbReference>
<dbReference type="EMBL" id="OC319765">
    <property type="protein sequence ID" value="CAD7406242.1"/>
    <property type="molecule type" value="Genomic_DNA"/>
</dbReference>
<keyword evidence="3 5" id="KW-0863">Zinc-finger</keyword>
<evidence type="ECO:0000256" key="6">
    <source>
        <dbReference type="SAM" id="Coils"/>
    </source>
</evidence>
<dbReference type="InterPro" id="IPR036236">
    <property type="entry name" value="Znf_C2H2_sf"/>
</dbReference>
<keyword evidence="1" id="KW-0479">Metal-binding</keyword>
<dbReference type="Pfam" id="PF00096">
    <property type="entry name" value="zf-C2H2"/>
    <property type="match status" value="1"/>
</dbReference>
<reference evidence="8" key="1">
    <citation type="submission" date="2020-11" db="EMBL/GenBank/DDBJ databases">
        <authorList>
            <person name="Tran Van P."/>
        </authorList>
    </citation>
    <scope>NUCLEOTIDE SEQUENCE</scope>
</reference>
<evidence type="ECO:0000313" key="8">
    <source>
        <dbReference type="EMBL" id="CAD7406242.1"/>
    </source>
</evidence>